<evidence type="ECO:0000313" key="1">
    <source>
        <dbReference type="EMBL" id="KAK9841205.1"/>
    </source>
</evidence>
<dbReference type="CDD" id="cd03062">
    <property type="entry name" value="TRX_Fd_Sucrase"/>
    <property type="match status" value="1"/>
</dbReference>
<dbReference type="AlphaFoldDB" id="A0AAW1S5U4"/>
<comment type="caution">
    <text evidence="1">The sequence shown here is derived from an EMBL/GenBank/DDBJ whole genome shotgun (WGS) entry which is preliminary data.</text>
</comment>
<proteinExistence type="predicted"/>
<reference evidence="1 2" key="1">
    <citation type="journal article" date="2024" name="Nat. Commun.">
        <title>Phylogenomics reveals the evolutionary origins of lichenization in chlorophyte algae.</title>
        <authorList>
            <person name="Puginier C."/>
            <person name="Libourel C."/>
            <person name="Otte J."/>
            <person name="Skaloud P."/>
            <person name="Haon M."/>
            <person name="Grisel S."/>
            <person name="Petersen M."/>
            <person name="Berrin J.G."/>
            <person name="Delaux P.M."/>
            <person name="Dal Grande F."/>
            <person name="Keller J."/>
        </authorList>
    </citation>
    <scope>NUCLEOTIDE SEQUENCE [LARGE SCALE GENOMIC DNA]</scope>
    <source>
        <strain evidence="1 2">SAG 2145</strain>
    </source>
</reference>
<dbReference type="SUPFAM" id="SSF52833">
    <property type="entry name" value="Thioredoxin-like"/>
    <property type="match status" value="1"/>
</dbReference>
<evidence type="ECO:0008006" key="3">
    <source>
        <dbReference type="Google" id="ProtNLM"/>
    </source>
</evidence>
<protein>
    <recommendedName>
        <fullName evidence="3">Sucrase</fullName>
    </recommendedName>
</protein>
<dbReference type="Gene3D" id="3.40.30.10">
    <property type="entry name" value="Glutaredoxin"/>
    <property type="match status" value="1"/>
</dbReference>
<dbReference type="PANTHER" id="PTHR31902">
    <property type="entry name" value="ACTIN PATCHES DISTAL PROTEIN 1"/>
    <property type="match status" value="1"/>
</dbReference>
<dbReference type="Pfam" id="PF06999">
    <property type="entry name" value="Suc_Fer-like"/>
    <property type="match status" value="1"/>
</dbReference>
<dbReference type="InterPro" id="IPR036249">
    <property type="entry name" value="Thioredoxin-like_sf"/>
</dbReference>
<accession>A0AAW1S5U4</accession>
<name>A0AAW1S5U4_9CHLO</name>
<dbReference type="Proteomes" id="UP001438707">
    <property type="component" value="Unassembled WGS sequence"/>
</dbReference>
<sequence length="334" mass="36244">MPLLLPLRIPCCARLLLTVKIRAARGLRTQASAGTLAASDLQLEPPEPGTVKEHDHHVFLWAPGPEGRASTGEPDWPSKVERLPVMLNAFKAISAAKLKHQVKGSVKITAYEEVCPGDTAPPKPDHCHCLIFPQGASFYNLPQHKLSRVIPVLCASVPDTPDLTEPQHLEPQVGHEDLEEGPGDAAWEAPEMPALDSRLTWMQGQLDGLHLFICAHGSRDSRCGSIGNGLVARLTDLVWQQRLDDHVHIHRCSHVGGHKYAGNVVVYGQMSPCDGDWFGGVTVANAAQFLSSLVEMEVGSNGPLDDPCLRPLWRGRIGQSKSEQLAYADCTCAA</sequence>
<evidence type="ECO:0000313" key="2">
    <source>
        <dbReference type="Proteomes" id="UP001438707"/>
    </source>
</evidence>
<dbReference type="InterPro" id="IPR009737">
    <property type="entry name" value="Aim32/Apd1-like"/>
</dbReference>
<dbReference type="EMBL" id="JALJOS010000003">
    <property type="protein sequence ID" value="KAK9841205.1"/>
    <property type="molecule type" value="Genomic_DNA"/>
</dbReference>
<organism evidence="1 2">
    <name type="scientific">Apatococcus lobatus</name>
    <dbReference type="NCBI Taxonomy" id="904363"/>
    <lineage>
        <taxon>Eukaryota</taxon>
        <taxon>Viridiplantae</taxon>
        <taxon>Chlorophyta</taxon>
        <taxon>core chlorophytes</taxon>
        <taxon>Trebouxiophyceae</taxon>
        <taxon>Chlorellales</taxon>
        <taxon>Chlorellaceae</taxon>
        <taxon>Apatococcus</taxon>
    </lineage>
</organism>
<dbReference type="PANTHER" id="PTHR31902:SF14">
    <property type="entry name" value="ACTIN PATCHES DISTAL PROTEIN 1"/>
    <property type="match status" value="1"/>
</dbReference>
<gene>
    <name evidence="1" type="ORF">WJX74_001871</name>
</gene>
<keyword evidence="2" id="KW-1185">Reference proteome</keyword>